<evidence type="ECO:0000256" key="2">
    <source>
        <dbReference type="ARBA" id="ARBA00022598"/>
    </source>
</evidence>
<comment type="caution">
    <text evidence="6">The sequence shown here is derived from an EMBL/GenBank/DDBJ whole genome shotgun (WGS) entry which is preliminary data.</text>
</comment>
<reference evidence="6" key="1">
    <citation type="journal article" date="2014" name="Front. Microbiol.">
        <title>High frequency of phylogenetically diverse reductive dehalogenase-homologous genes in deep subseafloor sedimentary metagenomes.</title>
        <authorList>
            <person name="Kawai M."/>
            <person name="Futagami T."/>
            <person name="Toyoda A."/>
            <person name="Takaki Y."/>
            <person name="Nishi S."/>
            <person name="Hori S."/>
            <person name="Arai W."/>
            <person name="Tsubouchi T."/>
            <person name="Morono Y."/>
            <person name="Uchiyama I."/>
            <person name="Ito T."/>
            <person name="Fujiyama A."/>
            <person name="Inagaki F."/>
            <person name="Takami H."/>
        </authorList>
    </citation>
    <scope>NUCLEOTIDE SEQUENCE</scope>
    <source>
        <strain evidence="6">Expedition CK06-06</strain>
    </source>
</reference>
<evidence type="ECO:0000256" key="4">
    <source>
        <dbReference type="ARBA" id="ARBA00023098"/>
    </source>
</evidence>
<feature type="non-terminal residue" evidence="6">
    <location>
        <position position="252"/>
    </location>
</feature>
<dbReference type="GO" id="GO:0016874">
    <property type="term" value="F:ligase activity"/>
    <property type="evidence" value="ECO:0007669"/>
    <property type="project" value="UniProtKB-KW"/>
</dbReference>
<accession>X0WKV9</accession>
<proteinExistence type="inferred from homology"/>
<evidence type="ECO:0000256" key="3">
    <source>
        <dbReference type="ARBA" id="ARBA00022832"/>
    </source>
</evidence>
<dbReference type="PROSITE" id="PS00455">
    <property type="entry name" value="AMP_BINDING"/>
    <property type="match status" value="1"/>
</dbReference>
<dbReference type="Pfam" id="PF00501">
    <property type="entry name" value="AMP-binding"/>
    <property type="match status" value="1"/>
</dbReference>
<evidence type="ECO:0000259" key="5">
    <source>
        <dbReference type="Pfam" id="PF00501"/>
    </source>
</evidence>
<dbReference type="PANTHER" id="PTHR43859">
    <property type="entry name" value="ACYL-ACTIVATING ENZYME"/>
    <property type="match status" value="1"/>
</dbReference>
<evidence type="ECO:0000256" key="1">
    <source>
        <dbReference type="ARBA" id="ARBA00006432"/>
    </source>
</evidence>
<dbReference type="PANTHER" id="PTHR43859:SF4">
    <property type="entry name" value="BUTANOATE--COA LIGASE AAE1-RELATED"/>
    <property type="match status" value="1"/>
</dbReference>
<dbReference type="InterPro" id="IPR042099">
    <property type="entry name" value="ANL_N_sf"/>
</dbReference>
<dbReference type="InterPro" id="IPR020845">
    <property type="entry name" value="AMP-binding_CS"/>
</dbReference>
<evidence type="ECO:0000313" key="6">
    <source>
        <dbReference type="EMBL" id="GAG31290.1"/>
    </source>
</evidence>
<feature type="non-terminal residue" evidence="6">
    <location>
        <position position="1"/>
    </location>
</feature>
<dbReference type="GO" id="GO:0006631">
    <property type="term" value="P:fatty acid metabolic process"/>
    <property type="evidence" value="ECO:0007669"/>
    <property type="project" value="UniProtKB-KW"/>
</dbReference>
<name>X0WKV9_9ZZZZ</name>
<dbReference type="AlphaFoldDB" id="X0WKV9"/>
<keyword evidence="4" id="KW-0443">Lipid metabolism</keyword>
<sequence>IATMALNHHRHLELYYAVPCTGAVLHPINVRLSPDHIVHTINHAQDKIVFVDDLVLPLLESIYDRIKDTVEKFVYMSDKPGLPQTKLEPIQEYEELLKEQEPGFEWPALHEDNYATLCYTTGTTGLPKGAMFTHRQLYLHTAHVMISVAVSTDPARVHLGEADVPLIITPLFHAHAWGAPFTHAFAANKMVLPGMFTVDGFCELIQTEKVTSTAVVPTILAMIIEFEGLDKYDLSSLKNLSVGGGALPLGLK</sequence>
<comment type="similarity">
    <text evidence="1">Belongs to the ATP-dependent AMP-binding enzyme family.</text>
</comment>
<dbReference type="InterPro" id="IPR000873">
    <property type="entry name" value="AMP-dep_synth/lig_dom"/>
</dbReference>
<keyword evidence="2" id="KW-0436">Ligase</keyword>
<gene>
    <name evidence="6" type="ORF">S01H1_62907</name>
</gene>
<dbReference type="EMBL" id="BARS01041350">
    <property type="protein sequence ID" value="GAG31290.1"/>
    <property type="molecule type" value="Genomic_DNA"/>
</dbReference>
<dbReference type="Gene3D" id="3.40.50.12780">
    <property type="entry name" value="N-terminal domain of ligase-like"/>
    <property type="match status" value="1"/>
</dbReference>
<organism evidence="6">
    <name type="scientific">marine sediment metagenome</name>
    <dbReference type="NCBI Taxonomy" id="412755"/>
    <lineage>
        <taxon>unclassified sequences</taxon>
        <taxon>metagenomes</taxon>
        <taxon>ecological metagenomes</taxon>
    </lineage>
</organism>
<protein>
    <recommendedName>
        <fullName evidence="5">AMP-dependent synthetase/ligase domain-containing protein</fullName>
    </recommendedName>
</protein>
<keyword evidence="3" id="KW-0276">Fatty acid metabolism</keyword>
<dbReference type="SUPFAM" id="SSF56801">
    <property type="entry name" value="Acetyl-CoA synthetase-like"/>
    <property type="match status" value="1"/>
</dbReference>
<feature type="domain" description="AMP-dependent synthetase/ligase" evidence="5">
    <location>
        <begin position="1"/>
        <end position="250"/>
    </location>
</feature>